<accession>A0A8J4U2E6</accession>
<dbReference type="EMBL" id="QNUK01000797">
    <property type="protein sequence ID" value="KAF5889539.1"/>
    <property type="molecule type" value="Genomic_DNA"/>
</dbReference>
<organism evidence="2 3">
    <name type="scientific">Clarias magur</name>
    <name type="common">Asian catfish</name>
    <name type="synonym">Macropteronotus magur</name>
    <dbReference type="NCBI Taxonomy" id="1594786"/>
    <lineage>
        <taxon>Eukaryota</taxon>
        <taxon>Metazoa</taxon>
        <taxon>Chordata</taxon>
        <taxon>Craniata</taxon>
        <taxon>Vertebrata</taxon>
        <taxon>Euteleostomi</taxon>
        <taxon>Actinopterygii</taxon>
        <taxon>Neopterygii</taxon>
        <taxon>Teleostei</taxon>
        <taxon>Ostariophysi</taxon>
        <taxon>Siluriformes</taxon>
        <taxon>Clariidae</taxon>
        <taxon>Clarias</taxon>
    </lineage>
</organism>
<dbReference type="Proteomes" id="UP000727407">
    <property type="component" value="Unassembled WGS sequence"/>
</dbReference>
<sequence length="74" mass="8199">MVLSMARMRTEGALSEGTVPVDCSSSCCALPKNKTPPLLQQVNGRTQMRRSPLTFPHRRFSLRTRTVGYGCRAS</sequence>
<keyword evidence="3" id="KW-1185">Reference proteome</keyword>
<evidence type="ECO:0000256" key="1">
    <source>
        <dbReference type="SAM" id="MobiDB-lite"/>
    </source>
</evidence>
<comment type="caution">
    <text evidence="2">The sequence shown here is derived from an EMBL/GenBank/DDBJ whole genome shotgun (WGS) entry which is preliminary data.</text>
</comment>
<gene>
    <name evidence="2" type="ORF">DAT39_020764</name>
</gene>
<protein>
    <submittedName>
        <fullName evidence="2">Uncharacterized protein</fullName>
    </submittedName>
</protein>
<dbReference type="AlphaFoldDB" id="A0A8J4U2E6"/>
<evidence type="ECO:0000313" key="2">
    <source>
        <dbReference type="EMBL" id="KAF5889539.1"/>
    </source>
</evidence>
<name>A0A8J4U2E6_CLAMG</name>
<reference evidence="2" key="1">
    <citation type="submission" date="2020-07" db="EMBL/GenBank/DDBJ databases">
        <title>Clarias magur genome sequencing, assembly and annotation.</title>
        <authorList>
            <person name="Kushwaha B."/>
            <person name="Kumar R."/>
            <person name="Das P."/>
            <person name="Joshi C.G."/>
            <person name="Kumar D."/>
            <person name="Nagpure N.S."/>
            <person name="Pandey M."/>
            <person name="Agarwal S."/>
            <person name="Srivastava S."/>
            <person name="Singh M."/>
            <person name="Sahoo L."/>
            <person name="Jayasankar P."/>
            <person name="Meher P.K."/>
            <person name="Koringa P.G."/>
            <person name="Iquebal M.A."/>
            <person name="Das S.P."/>
            <person name="Bit A."/>
            <person name="Patnaik S."/>
            <person name="Patel N."/>
            <person name="Shah T.M."/>
            <person name="Hinsu A."/>
            <person name="Jena J.K."/>
        </authorList>
    </citation>
    <scope>NUCLEOTIDE SEQUENCE</scope>
    <source>
        <strain evidence="2">CIFAMagur01</strain>
        <tissue evidence="2">Testis</tissue>
    </source>
</reference>
<evidence type="ECO:0000313" key="3">
    <source>
        <dbReference type="Proteomes" id="UP000727407"/>
    </source>
</evidence>
<proteinExistence type="predicted"/>
<feature type="region of interest" description="Disordered" evidence="1">
    <location>
        <begin position="1"/>
        <end position="20"/>
    </location>
</feature>